<accession>A0AAW1LXL2</accession>
<gene>
    <name evidence="2" type="ORF">QE152_g8568</name>
</gene>
<dbReference type="Proteomes" id="UP001458880">
    <property type="component" value="Unassembled WGS sequence"/>
</dbReference>
<keyword evidence="1" id="KW-1133">Transmembrane helix</keyword>
<dbReference type="AlphaFoldDB" id="A0AAW1LXL2"/>
<evidence type="ECO:0000313" key="3">
    <source>
        <dbReference type="Proteomes" id="UP001458880"/>
    </source>
</evidence>
<evidence type="ECO:0000313" key="2">
    <source>
        <dbReference type="EMBL" id="KAK9739959.1"/>
    </source>
</evidence>
<feature type="transmembrane region" description="Helical" evidence="1">
    <location>
        <begin position="157"/>
        <end position="175"/>
    </location>
</feature>
<name>A0AAW1LXL2_POPJA</name>
<dbReference type="EMBL" id="JASPKY010000069">
    <property type="protein sequence ID" value="KAK9739959.1"/>
    <property type="molecule type" value="Genomic_DNA"/>
</dbReference>
<reference evidence="2 3" key="1">
    <citation type="journal article" date="2024" name="BMC Genomics">
        <title>De novo assembly and annotation of Popillia japonica's genome with initial clues to its potential as an invasive pest.</title>
        <authorList>
            <person name="Cucini C."/>
            <person name="Boschi S."/>
            <person name="Funari R."/>
            <person name="Cardaioli E."/>
            <person name="Iannotti N."/>
            <person name="Marturano G."/>
            <person name="Paoli F."/>
            <person name="Bruttini M."/>
            <person name="Carapelli A."/>
            <person name="Frati F."/>
            <person name="Nardi F."/>
        </authorList>
    </citation>
    <scope>NUCLEOTIDE SEQUENCE [LARGE SCALE GENOMIC DNA]</scope>
    <source>
        <strain evidence="2">DMR45628</strain>
    </source>
</reference>
<sequence length="289" mass="33861">MPDPCSNWNTLKFGAVVVGIISDNWCDMVRFIFICLYWVVYSYYKELCHEENEPNFYLNKLCAPLYRFNVSYLFERLYKAWCSTRSSQEVPPDISVRNEEEIVQDMERQNCIIWLYYKLHNDYSHEGFGVSLIITVIMLVTSVIEVFAVLIGNEWLILPWLAVYAIILIIAPCILIMYIFYLHIYIVFAVLLYCNIAASDPTKHEIKRNILQLPAFTCGRLYICITGSCFIYTKEMHSIVEYANFVSHCPPLIRSTYSNFCLKHGVAKDPDEKKTLLKKCTFRTKWTIC</sequence>
<organism evidence="2 3">
    <name type="scientific">Popillia japonica</name>
    <name type="common">Japanese beetle</name>
    <dbReference type="NCBI Taxonomy" id="7064"/>
    <lineage>
        <taxon>Eukaryota</taxon>
        <taxon>Metazoa</taxon>
        <taxon>Ecdysozoa</taxon>
        <taxon>Arthropoda</taxon>
        <taxon>Hexapoda</taxon>
        <taxon>Insecta</taxon>
        <taxon>Pterygota</taxon>
        <taxon>Neoptera</taxon>
        <taxon>Endopterygota</taxon>
        <taxon>Coleoptera</taxon>
        <taxon>Polyphaga</taxon>
        <taxon>Scarabaeiformia</taxon>
        <taxon>Scarabaeidae</taxon>
        <taxon>Rutelinae</taxon>
        <taxon>Popillia</taxon>
    </lineage>
</organism>
<proteinExistence type="predicted"/>
<evidence type="ECO:0000256" key="1">
    <source>
        <dbReference type="SAM" id="Phobius"/>
    </source>
</evidence>
<protein>
    <submittedName>
        <fullName evidence="2">Uncharacterized protein</fullName>
    </submittedName>
</protein>
<keyword evidence="1" id="KW-0812">Transmembrane</keyword>
<keyword evidence="1" id="KW-0472">Membrane</keyword>
<feature type="transmembrane region" description="Helical" evidence="1">
    <location>
        <begin position="128"/>
        <end position="151"/>
    </location>
</feature>
<comment type="caution">
    <text evidence="2">The sequence shown here is derived from an EMBL/GenBank/DDBJ whole genome shotgun (WGS) entry which is preliminary data.</text>
</comment>
<keyword evidence="3" id="KW-1185">Reference proteome</keyword>